<dbReference type="Proteomes" id="UP001152795">
    <property type="component" value="Unassembled WGS sequence"/>
</dbReference>
<sequence length="126" mass="14833">MVEETMAGIALNFNSEMRPFNDAFTDGKLPCPHRSCRSETGKAFFQDLAQHYRIKHRELAFNKEKHTQEARRLFNLFHGNETKQYLARVFSKRSLQVNIFGFNLIIIVGVSDHTVRLRNEYFMSLY</sequence>
<evidence type="ECO:0000313" key="1">
    <source>
        <dbReference type="EMBL" id="CAB4028714.1"/>
    </source>
</evidence>
<dbReference type="AlphaFoldDB" id="A0A7D9JFH4"/>
<name>A0A7D9JFH4_PARCT</name>
<protein>
    <submittedName>
        <fullName evidence="1">Uncharacterized protein</fullName>
    </submittedName>
</protein>
<keyword evidence="2" id="KW-1185">Reference proteome</keyword>
<gene>
    <name evidence="1" type="ORF">PACLA_8A069342</name>
</gene>
<reference evidence="1" key="1">
    <citation type="submission" date="2020-04" db="EMBL/GenBank/DDBJ databases">
        <authorList>
            <person name="Alioto T."/>
            <person name="Alioto T."/>
            <person name="Gomez Garrido J."/>
        </authorList>
    </citation>
    <scope>NUCLEOTIDE SEQUENCE</scope>
    <source>
        <strain evidence="1">A484AB</strain>
    </source>
</reference>
<proteinExistence type="predicted"/>
<evidence type="ECO:0000313" key="2">
    <source>
        <dbReference type="Proteomes" id="UP001152795"/>
    </source>
</evidence>
<accession>A0A7D9JFH4</accession>
<comment type="caution">
    <text evidence="1">The sequence shown here is derived from an EMBL/GenBank/DDBJ whole genome shotgun (WGS) entry which is preliminary data.</text>
</comment>
<organism evidence="1 2">
    <name type="scientific">Paramuricea clavata</name>
    <name type="common">Red gorgonian</name>
    <name type="synonym">Violescent sea-whip</name>
    <dbReference type="NCBI Taxonomy" id="317549"/>
    <lineage>
        <taxon>Eukaryota</taxon>
        <taxon>Metazoa</taxon>
        <taxon>Cnidaria</taxon>
        <taxon>Anthozoa</taxon>
        <taxon>Octocorallia</taxon>
        <taxon>Malacalcyonacea</taxon>
        <taxon>Plexauridae</taxon>
        <taxon>Paramuricea</taxon>
    </lineage>
</organism>
<dbReference type="EMBL" id="CACRXK020015667">
    <property type="protein sequence ID" value="CAB4028714.1"/>
    <property type="molecule type" value="Genomic_DNA"/>
</dbReference>